<dbReference type="EMBL" id="KZ503394">
    <property type="protein sequence ID" value="PKU64843.1"/>
    <property type="molecule type" value="Genomic_DNA"/>
</dbReference>
<accession>A0A2I0VN75</accession>
<evidence type="ECO:0000313" key="1">
    <source>
        <dbReference type="EMBL" id="PKU64843.1"/>
    </source>
</evidence>
<organism evidence="1 2">
    <name type="scientific">Dendrobium catenatum</name>
    <dbReference type="NCBI Taxonomy" id="906689"/>
    <lineage>
        <taxon>Eukaryota</taxon>
        <taxon>Viridiplantae</taxon>
        <taxon>Streptophyta</taxon>
        <taxon>Embryophyta</taxon>
        <taxon>Tracheophyta</taxon>
        <taxon>Spermatophyta</taxon>
        <taxon>Magnoliopsida</taxon>
        <taxon>Liliopsida</taxon>
        <taxon>Asparagales</taxon>
        <taxon>Orchidaceae</taxon>
        <taxon>Epidendroideae</taxon>
        <taxon>Malaxideae</taxon>
        <taxon>Dendrobiinae</taxon>
        <taxon>Dendrobium</taxon>
    </lineage>
</organism>
<evidence type="ECO:0000313" key="2">
    <source>
        <dbReference type="Proteomes" id="UP000233837"/>
    </source>
</evidence>
<protein>
    <submittedName>
        <fullName evidence="1">Uncharacterized protein</fullName>
    </submittedName>
</protein>
<sequence>MLRVIDTDKSCLHLIYEINEMWDLMLAKVKKIIYRHERNTLHGNPSFWDIIYAIIEDR</sequence>
<proteinExistence type="predicted"/>
<reference evidence="1 2" key="2">
    <citation type="journal article" date="2017" name="Nature">
        <title>The Apostasia genome and the evolution of orchids.</title>
        <authorList>
            <person name="Zhang G.Q."/>
            <person name="Liu K.W."/>
            <person name="Li Z."/>
            <person name="Lohaus R."/>
            <person name="Hsiao Y.Y."/>
            <person name="Niu S.C."/>
            <person name="Wang J.Y."/>
            <person name="Lin Y.C."/>
            <person name="Xu Q."/>
            <person name="Chen L.J."/>
            <person name="Yoshida K."/>
            <person name="Fujiwara S."/>
            <person name="Wang Z.W."/>
            <person name="Zhang Y.Q."/>
            <person name="Mitsuda N."/>
            <person name="Wang M."/>
            <person name="Liu G.H."/>
            <person name="Pecoraro L."/>
            <person name="Huang H.X."/>
            <person name="Xiao X.J."/>
            <person name="Lin M."/>
            <person name="Wu X.Y."/>
            <person name="Wu W.L."/>
            <person name="Chen Y.Y."/>
            <person name="Chang S.B."/>
            <person name="Sakamoto S."/>
            <person name="Ohme-Takagi M."/>
            <person name="Yagi M."/>
            <person name="Zeng S.J."/>
            <person name="Shen C.Y."/>
            <person name="Yeh C.M."/>
            <person name="Luo Y.B."/>
            <person name="Tsai W.C."/>
            <person name="Van de Peer Y."/>
            <person name="Liu Z.J."/>
        </authorList>
    </citation>
    <scope>NUCLEOTIDE SEQUENCE [LARGE SCALE GENOMIC DNA]</scope>
    <source>
        <tissue evidence="1">The whole plant</tissue>
    </source>
</reference>
<dbReference type="AlphaFoldDB" id="A0A2I0VN75"/>
<gene>
    <name evidence="1" type="ORF">MA16_Dca020922</name>
</gene>
<keyword evidence="2" id="KW-1185">Reference proteome</keyword>
<name>A0A2I0VN75_9ASPA</name>
<reference evidence="1 2" key="1">
    <citation type="journal article" date="2016" name="Sci. Rep.">
        <title>The Dendrobium catenatum Lindl. genome sequence provides insights into polysaccharide synthase, floral development and adaptive evolution.</title>
        <authorList>
            <person name="Zhang G.Q."/>
            <person name="Xu Q."/>
            <person name="Bian C."/>
            <person name="Tsai W.C."/>
            <person name="Yeh C.M."/>
            <person name="Liu K.W."/>
            <person name="Yoshida K."/>
            <person name="Zhang L.S."/>
            <person name="Chang S.B."/>
            <person name="Chen F."/>
            <person name="Shi Y."/>
            <person name="Su Y.Y."/>
            <person name="Zhang Y.Q."/>
            <person name="Chen L.J."/>
            <person name="Yin Y."/>
            <person name="Lin M."/>
            <person name="Huang H."/>
            <person name="Deng H."/>
            <person name="Wang Z.W."/>
            <person name="Zhu S.L."/>
            <person name="Zhao X."/>
            <person name="Deng C."/>
            <person name="Niu S.C."/>
            <person name="Huang J."/>
            <person name="Wang M."/>
            <person name="Liu G.H."/>
            <person name="Yang H.J."/>
            <person name="Xiao X.J."/>
            <person name="Hsiao Y.Y."/>
            <person name="Wu W.L."/>
            <person name="Chen Y.Y."/>
            <person name="Mitsuda N."/>
            <person name="Ohme-Takagi M."/>
            <person name="Luo Y.B."/>
            <person name="Van de Peer Y."/>
            <person name="Liu Z.J."/>
        </authorList>
    </citation>
    <scope>NUCLEOTIDE SEQUENCE [LARGE SCALE GENOMIC DNA]</scope>
    <source>
        <tissue evidence="1">The whole plant</tissue>
    </source>
</reference>
<dbReference type="Proteomes" id="UP000233837">
    <property type="component" value="Unassembled WGS sequence"/>
</dbReference>